<dbReference type="InterPro" id="IPR039391">
    <property type="entry name" value="Phytocyanin-like"/>
</dbReference>
<evidence type="ECO:0000256" key="1">
    <source>
        <dbReference type="SAM" id="Phobius"/>
    </source>
</evidence>
<evidence type="ECO:0000256" key="2">
    <source>
        <dbReference type="SAM" id="SignalP"/>
    </source>
</evidence>
<dbReference type="PANTHER" id="PTHR33021:SF408">
    <property type="entry name" value="PHYTOCYANIN DOMAIN-CONTAINING PROTEIN"/>
    <property type="match status" value="1"/>
</dbReference>
<reference evidence="4 5" key="1">
    <citation type="journal article" date="2023" name="Plants (Basel)">
        <title>Bridging the Gap: Combining Genomics and Transcriptomics Approaches to Understand Stylosanthes scabra, an Orphan Legume from the Brazilian Caatinga.</title>
        <authorList>
            <person name="Ferreira-Neto J.R.C."/>
            <person name="da Silva M.D."/>
            <person name="Binneck E."/>
            <person name="de Melo N.F."/>
            <person name="da Silva R.H."/>
            <person name="de Melo A.L.T.M."/>
            <person name="Pandolfi V."/>
            <person name="Bustamante F.O."/>
            <person name="Brasileiro-Vidal A.C."/>
            <person name="Benko-Iseppon A.M."/>
        </authorList>
    </citation>
    <scope>NUCLEOTIDE SEQUENCE [LARGE SCALE GENOMIC DNA]</scope>
    <source>
        <tissue evidence="4">Leaves</tissue>
    </source>
</reference>
<organism evidence="4 5">
    <name type="scientific">Stylosanthes scabra</name>
    <dbReference type="NCBI Taxonomy" id="79078"/>
    <lineage>
        <taxon>Eukaryota</taxon>
        <taxon>Viridiplantae</taxon>
        <taxon>Streptophyta</taxon>
        <taxon>Embryophyta</taxon>
        <taxon>Tracheophyta</taxon>
        <taxon>Spermatophyta</taxon>
        <taxon>Magnoliopsida</taxon>
        <taxon>eudicotyledons</taxon>
        <taxon>Gunneridae</taxon>
        <taxon>Pentapetalae</taxon>
        <taxon>rosids</taxon>
        <taxon>fabids</taxon>
        <taxon>Fabales</taxon>
        <taxon>Fabaceae</taxon>
        <taxon>Papilionoideae</taxon>
        <taxon>50 kb inversion clade</taxon>
        <taxon>dalbergioids sensu lato</taxon>
        <taxon>Dalbergieae</taxon>
        <taxon>Pterocarpus clade</taxon>
        <taxon>Stylosanthes</taxon>
    </lineage>
</organism>
<keyword evidence="5" id="KW-1185">Reference proteome</keyword>
<evidence type="ECO:0000313" key="5">
    <source>
        <dbReference type="Proteomes" id="UP001341840"/>
    </source>
</evidence>
<evidence type="ECO:0000259" key="3">
    <source>
        <dbReference type="PROSITE" id="PS51485"/>
    </source>
</evidence>
<dbReference type="InterPro" id="IPR008972">
    <property type="entry name" value="Cupredoxin"/>
</dbReference>
<dbReference type="PANTHER" id="PTHR33021">
    <property type="entry name" value="BLUE COPPER PROTEIN"/>
    <property type="match status" value="1"/>
</dbReference>
<dbReference type="Gene3D" id="2.60.40.420">
    <property type="entry name" value="Cupredoxins - blue copper proteins"/>
    <property type="match status" value="1"/>
</dbReference>
<feature type="chain" id="PRO_5046473079" description="Phytocyanin domain-containing protein" evidence="2">
    <location>
        <begin position="25"/>
        <end position="158"/>
    </location>
</feature>
<keyword evidence="1" id="KW-0812">Transmembrane</keyword>
<accession>A0ABU6Z365</accession>
<dbReference type="EMBL" id="JASCZI010271867">
    <property type="protein sequence ID" value="MED6216020.1"/>
    <property type="molecule type" value="Genomic_DNA"/>
</dbReference>
<sequence>MASVVARVAFFAISMVLLSSFASATEYVVGDDKGWTLDYNYTHWAQDKVFVLGDVLVFKYNNNSHNVLKVNQTSYKECNPSEPIGSYQTGYDQIPLQTTGKKWYICGIGKHCAEHQMKFAINVLDHAPAPAPSSSVSLLFSLPMVVAASLIAAAAIFA</sequence>
<dbReference type="CDD" id="cd04216">
    <property type="entry name" value="Phytocyanin"/>
    <property type="match status" value="1"/>
</dbReference>
<keyword evidence="2" id="KW-0732">Signal</keyword>
<proteinExistence type="predicted"/>
<keyword evidence="1" id="KW-1133">Transmembrane helix</keyword>
<keyword evidence="1" id="KW-0472">Membrane</keyword>
<dbReference type="PROSITE" id="PS51485">
    <property type="entry name" value="PHYTOCYANIN"/>
    <property type="match status" value="1"/>
</dbReference>
<feature type="transmembrane region" description="Helical" evidence="1">
    <location>
        <begin position="138"/>
        <end position="157"/>
    </location>
</feature>
<comment type="caution">
    <text evidence="4">The sequence shown here is derived from an EMBL/GenBank/DDBJ whole genome shotgun (WGS) entry which is preliminary data.</text>
</comment>
<dbReference type="SUPFAM" id="SSF49503">
    <property type="entry name" value="Cupredoxins"/>
    <property type="match status" value="1"/>
</dbReference>
<protein>
    <recommendedName>
        <fullName evidence="3">Phytocyanin domain-containing protein</fullName>
    </recommendedName>
</protein>
<gene>
    <name evidence="4" type="ORF">PIB30_003666</name>
</gene>
<name>A0ABU6Z365_9FABA</name>
<dbReference type="Proteomes" id="UP001341840">
    <property type="component" value="Unassembled WGS sequence"/>
</dbReference>
<feature type="domain" description="Phytocyanin" evidence="3">
    <location>
        <begin position="25"/>
        <end position="125"/>
    </location>
</feature>
<feature type="signal peptide" evidence="2">
    <location>
        <begin position="1"/>
        <end position="24"/>
    </location>
</feature>
<evidence type="ECO:0000313" key="4">
    <source>
        <dbReference type="EMBL" id="MED6216020.1"/>
    </source>
</evidence>
<dbReference type="InterPro" id="IPR003245">
    <property type="entry name" value="Phytocyanin_dom"/>
</dbReference>
<dbReference type="Pfam" id="PF02298">
    <property type="entry name" value="Cu_bind_like"/>
    <property type="match status" value="1"/>
</dbReference>